<accession>A0A9Q0N6D3</accession>
<dbReference type="EMBL" id="WJQU01000002">
    <property type="protein sequence ID" value="KAJ6644418.1"/>
    <property type="molecule type" value="Genomic_DNA"/>
</dbReference>
<evidence type="ECO:0000313" key="1">
    <source>
        <dbReference type="EMBL" id="KAJ6644418.1"/>
    </source>
</evidence>
<name>A0A9Q0N6D3_9DIPT</name>
<dbReference type="Proteomes" id="UP001151699">
    <property type="component" value="Chromosome B"/>
</dbReference>
<organism evidence="1 2">
    <name type="scientific">Pseudolycoriella hygida</name>
    <dbReference type="NCBI Taxonomy" id="35572"/>
    <lineage>
        <taxon>Eukaryota</taxon>
        <taxon>Metazoa</taxon>
        <taxon>Ecdysozoa</taxon>
        <taxon>Arthropoda</taxon>
        <taxon>Hexapoda</taxon>
        <taxon>Insecta</taxon>
        <taxon>Pterygota</taxon>
        <taxon>Neoptera</taxon>
        <taxon>Endopterygota</taxon>
        <taxon>Diptera</taxon>
        <taxon>Nematocera</taxon>
        <taxon>Sciaroidea</taxon>
        <taxon>Sciaridae</taxon>
        <taxon>Pseudolycoriella</taxon>
    </lineage>
</organism>
<evidence type="ECO:0000313" key="2">
    <source>
        <dbReference type="Proteomes" id="UP001151699"/>
    </source>
</evidence>
<dbReference type="AlphaFoldDB" id="A0A9Q0N6D3"/>
<keyword evidence="2" id="KW-1185">Reference proteome</keyword>
<proteinExistence type="predicted"/>
<reference evidence="1" key="1">
    <citation type="submission" date="2022-07" db="EMBL/GenBank/DDBJ databases">
        <authorList>
            <person name="Trinca V."/>
            <person name="Uliana J.V.C."/>
            <person name="Torres T.T."/>
            <person name="Ward R.J."/>
            <person name="Monesi N."/>
        </authorList>
    </citation>
    <scope>NUCLEOTIDE SEQUENCE</scope>
    <source>
        <strain evidence="1">HSMRA1968</strain>
        <tissue evidence="1">Whole embryos</tissue>
    </source>
</reference>
<gene>
    <name evidence="1" type="ORF">Bhyg_09387</name>
</gene>
<comment type="caution">
    <text evidence="1">The sequence shown here is derived from an EMBL/GenBank/DDBJ whole genome shotgun (WGS) entry which is preliminary data.</text>
</comment>
<protein>
    <submittedName>
        <fullName evidence="1">Uncharacterized protein</fullName>
    </submittedName>
</protein>
<sequence length="95" mass="11111">MNNHFNYPDELMKPDSHIISWQQSALAASFTNHRFLSEFNKVSKTNCISPENLTQNVNLNWGRPLSKLMVLLPLFLFDEWLEESLLNVEIDFLTI</sequence>